<dbReference type="Gene3D" id="1.20.1260.10">
    <property type="match status" value="1"/>
</dbReference>
<sequence>MIAGVVAITIVTAAVAFGLRGSDASPDASASPSPTSSPVPVIVPGRPGESASVVPSDRLKAPDGSTYNSLDVWFVRMMIPHHQQALEIAAMAPERAKNPQIKAVASRITAAQGPEIDAFRAWLSARGLPEKPDEAGHDHAGMRGMQPPEAMRGLATLNGDMFDKVFVDMLVSHHQGAVSMCTDLLKVGADERLGELATGIAAEQQAEIGRMRDILNP</sequence>
<feature type="domain" description="DUF305" evidence="2">
    <location>
        <begin position="71"/>
        <end position="215"/>
    </location>
</feature>
<dbReference type="InterPro" id="IPR005183">
    <property type="entry name" value="DUF305_CopM-like"/>
</dbReference>
<name>A0ABQ5R8L0_9ACTN</name>
<evidence type="ECO:0000313" key="4">
    <source>
        <dbReference type="Proteomes" id="UP001144280"/>
    </source>
</evidence>
<evidence type="ECO:0000259" key="2">
    <source>
        <dbReference type="Pfam" id="PF03713"/>
    </source>
</evidence>
<dbReference type="PANTHER" id="PTHR36933:SF1">
    <property type="entry name" value="SLL0788 PROTEIN"/>
    <property type="match status" value="1"/>
</dbReference>
<accession>A0ABQ5R8L0</accession>
<dbReference type="PANTHER" id="PTHR36933">
    <property type="entry name" value="SLL0788 PROTEIN"/>
    <property type="match status" value="1"/>
</dbReference>
<gene>
    <name evidence="3" type="ORF">Pa4123_83840</name>
</gene>
<organism evidence="3 4">
    <name type="scientific">Phytohabitans aurantiacus</name>
    <dbReference type="NCBI Taxonomy" id="3016789"/>
    <lineage>
        <taxon>Bacteria</taxon>
        <taxon>Bacillati</taxon>
        <taxon>Actinomycetota</taxon>
        <taxon>Actinomycetes</taxon>
        <taxon>Micromonosporales</taxon>
        <taxon>Micromonosporaceae</taxon>
    </lineage>
</organism>
<evidence type="ECO:0000313" key="3">
    <source>
        <dbReference type="EMBL" id="GLI03106.1"/>
    </source>
</evidence>
<evidence type="ECO:0000256" key="1">
    <source>
        <dbReference type="SAM" id="MobiDB-lite"/>
    </source>
</evidence>
<keyword evidence="3" id="KW-0449">Lipoprotein</keyword>
<keyword evidence="4" id="KW-1185">Reference proteome</keyword>
<proteinExistence type="predicted"/>
<dbReference type="Pfam" id="PF03713">
    <property type="entry name" value="DUF305"/>
    <property type="match status" value="1"/>
</dbReference>
<reference evidence="3" key="1">
    <citation type="submission" date="2022-12" db="EMBL/GenBank/DDBJ databases">
        <title>New Phytohabitans aurantiacus sp. RD004123 nov., an actinomycete isolated from soil.</title>
        <authorList>
            <person name="Triningsih D.W."/>
            <person name="Harunari E."/>
            <person name="Igarashi Y."/>
        </authorList>
    </citation>
    <scope>NUCLEOTIDE SEQUENCE</scope>
    <source>
        <strain evidence="3">RD004123</strain>
    </source>
</reference>
<dbReference type="InterPro" id="IPR012347">
    <property type="entry name" value="Ferritin-like"/>
</dbReference>
<feature type="region of interest" description="Disordered" evidence="1">
    <location>
        <begin position="22"/>
        <end position="58"/>
    </location>
</feature>
<comment type="caution">
    <text evidence="3">The sequence shown here is derived from an EMBL/GenBank/DDBJ whole genome shotgun (WGS) entry which is preliminary data.</text>
</comment>
<feature type="compositionally biased region" description="Low complexity" evidence="1">
    <location>
        <begin position="22"/>
        <end position="44"/>
    </location>
</feature>
<protein>
    <submittedName>
        <fullName evidence="3">Lipoprotein</fullName>
    </submittedName>
</protein>
<dbReference type="Proteomes" id="UP001144280">
    <property type="component" value="Unassembled WGS sequence"/>
</dbReference>
<dbReference type="EMBL" id="BSDI01000076">
    <property type="protein sequence ID" value="GLI03106.1"/>
    <property type="molecule type" value="Genomic_DNA"/>
</dbReference>